<dbReference type="Proteomes" id="UP000032233">
    <property type="component" value="Unassembled WGS sequence"/>
</dbReference>
<protein>
    <recommendedName>
        <fullName evidence="5">4Fe-4S domain-containing protein</fullName>
    </recommendedName>
</protein>
<evidence type="ECO:0000256" key="4">
    <source>
        <dbReference type="ARBA" id="ARBA00023014"/>
    </source>
</evidence>
<keyword evidence="1" id="KW-0004">4Fe-4S</keyword>
<keyword evidence="2" id="KW-0479">Metal-binding</keyword>
<gene>
    <name evidence="6" type="ORF">X474_10690</name>
</gene>
<evidence type="ECO:0000313" key="6">
    <source>
        <dbReference type="EMBL" id="KIX14092.1"/>
    </source>
</evidence>
<keyword evidence="3" id="KW-0408">Iron</keyword>
<dbReference type="OrthoDB" id="9793312at2"/>
<dbReference type="GO" id="GO:0051539">
    <property type="term" value="F:4 iron, 4 sulfur cluster binding"/>
    <property type="evidence" value="ECO:0007669"/>
    <property type="project" value="UniProtKB-KW"/>
</dbReference>
<comment type="caution">
    <text evidence="6">The sequence shown here is derived from an EMBL/GenBank/DDBJ whole genome shotgun (WGS) entry which is preliminary data.</text>
</comment>
<dbReference type="Gene3D" id="1.10.15.40">
    <property type="entry name" value="Electron transport complex subunit B, putative Fe-S cluster"/>
    <property type="match status" value="1"/>
</dbReference>
<evidence type="ECO:0000256" key="2">
    <source>
        <dbReference type="ARBA" id="ARBA00022723"/>
    </source>
</evidence>
<organism evidence="6 7">
    <name type="scientific">Dethiosulfatarculus sandiegensis</name>
    <dbReference type="NCBI Taxonomy" id="1429043"/>
    <lineage>
        <taxon>Bacteria</taxon>
        <taxon>Pseudomonadati</taxon>
        <taxon>Thermodesulfobacteriota</taxon>
        <taxon>Desulfarculia</taxon>
        <taxon>Desulfarculales</taxon>
        <taxon>Desulfarculaceae</taxon>
        <taxon>Dethiosulfatarculus</taxon>
    </lineage>
</organism>
<sequence>MKKERTMTAQVAYLDVFKYLNKTNCKECGLPTCVAFAVAVSQGSRPITGCPYVSDEAADLFAGIEKTSSANEEDVRDVVKQWQAEIKKIDLAQAAKRLGLPYKDGKLRVDMLGKPFYVNQQGVISADCHTNPWLSVVLLAYACHGKGVEPKGEWVTLRQLPGGGDWYRLFYQRGEKPLHNIIDNYFDMISFMLSIFQARDVTDEYPADLAMIVYPVPKVPVLISYSKPEDGLDSNLNLLFDVSATENLITDGLYFLTAGLVTMFERIAQTHGK</sequence>
<dbReference type="PROSITE" id="PS51656">
    <property type="entry name" value="4FE4S"/>
    <property type="match status" value="1"/>
</dbReference>
<evidence type="ECO:0000259" key="5">
    <source>
        <dbReference type="PROSITE" id="PS51656"/>
    </source>
</evidence>
<dbReference type="Pfam" id="PF12654">
    <property type="entry name" value="DUF3786"/>
    <property type="match status" value="1"/>
</dbReference>
<feature type="domain" description="4Fe-4S" evidence="5">
    <location>
        <begin position="2"/>
        <end position="67"/>
    </location>
</feature>
<reference evidence="6 7" key="1">
    <citation type="submission" date="2013-11" db="EMBL/GenBank/DDBJ databases">
        <title>Metagenomic analysis of a methanogenic consortium involved in long chain n-alkane degradation.</title>
        <authorList>
            <person name="Davidova I.A."/>
            <person name="Callaghan A.V."/>
            <person name="Wawrik B."/>
            <person name="Pruitt S."/>
            <person name="Marks C."/>
            <person name="Duncan K.E."/>
            <person name="Suflita J.M."/>
        </authorList>
    </citation>
    <scope>NUCLEOTIDE SEQUENCE [LARGE SCALE GENOMIC DNA]</scope>
    <source>
        <strain evidence="6 7">SPR</strain>
    </source>
</reference>
<proteinExistence type="predicted"/>
<dbReference type="RefSeq" id="WP_052515058.1">
    <property type="nucleotide sequence ID" value="NZ_AZAC01000012.1"/>
</dbReference>
<keyword evidence="4" id="KW-0411">Iron-sulfur</keyword>
<dbReference type="STRING" id="1429043.X474_10690"/>
<dbReference type="AlphaFoldDB" id="A0A0D2GGQ8"/>
<evidence type="ECO:0000256" key="1">
    <source>
        <dbReference type="ARBA" id="ARBA00022485"/>
    </source>
</evidence>
<evidence type="ECO:0000313" key="7">
    <source>
        <dbReference type="Proteomes" id="UP000032233"/>
    </source>
</evidence>
<evidence type="ECO:0000256" key="3">
    <source>
        <dbReference type="ARBA" id="ARBA00023004"/>
    </source>
</evidence>
<dbReference type="GO" id="GO:0046872">
    <property type="term" value="F:metal ion binding"/>
    <property type="evidence" value="ECO:0007669"/>
    <property type="project" value="UniProtKB-KW"/>
</dbReference>
<dbReference type="InterPro" id="IPR007202">
    <property type="entry name" value="4Fe-4S_dom"/>
</dbReference>
<dbReference type="Pfam" id="PF04060">
    <property type="entry name" value="FeS"/>
    <property type="match status" value="1"/>
</dbReference>
<dbReference type="EMBL" id="AZAC01000012">
    <property type="protein sequence ID" value="KIX14092.1"/>
    <property type="molecule type" value="Genomic_DNA"/>
</dbReference>
<dbReference type="InParanoid" id="A0A0D2GGQ8"/>
<keyword evidence="7" id="KW-1185">Reference proteome</keyword>
<accession>A0A0D2GGQ8</accession>
<dbReference type="InterPro" id="IPR024264">
    <property type="entry name" value="DUF3786"/>
</dbReference>
<dbReference type="PATRIC" id="fig|1429043.3.peg.2266"/>
<name>A0A0D2GGQ8_9BACT</name>